<evidence type="ECO:0000256" key="1">
    <source>
        <dbReference type="ARBA" id="ARBA00022574"/>
    </source>
</evidence>
<evidence type="ECO:0008006" key="6">
    <source>
        <dbReference type="Google" id="ProtNLM"/>
    </source>
</evidence>
<dbReference type="GO" id="GO:1990234">
    <property type="term" value="C:transferase complex"/>
    <property type="evidence" value="ECO:0007669"/>
    <property type="project" value="UniProtKB-ARBA"/>
</dbReference>
<feature type="repeat" description="WD" evidence="3">
    <location>
        <begin position="520"/>
        <end position="561"/>
    </location>
</feature>
<dbReference type="InterPro" id="IPR020472">
    <property type="entry name" value="WD40_PAC1"/>
</dbReference>
<dbReference type="EMBL" id="CAJNJQ010001054">
    <property type="protein sequence ID" value="CAE7116714.1"/>
    <property type="molecule type" value="Genomic_DNA"/>
</dbReference>
<protein>
    <recommendedName>
        <fullName evidence="6">Vegetative incompatibility protein HET-E-1</fullName>
    </recommendedName>
</protein>
<dbReference type="PANTHER" id="PTHR22847:SF637">
    <property type="entry name" value="WD REPEAT DOMAIN 5B"/>
    <property type="match status" value="1"/>
</dbReference>
<proteinExistence type="predicted"/>
<dbReference type="SMART" id="SM00320">
    <property type="entry name" value="WD40"/>
    <property type="match status" value="7"/>
</dbReference>
<gene>
    <name evidence="4" type="ORF">RDB_LOCUS52893</name>
</gene>
<dbReference type="InterPro" id="IPR011047">
    <property type="entry name" value="Quinoprotein_ADH-like_sf"/>
</dbReference>
<keyword evidence="1 3" id="KW-0853">WD repeat</keyword>
<dbReference type="CDD" id="cd00200">
    <property type="entry name" value="WD40"/>
    <property type="match status" value="1"/>
</dbReference>
<evidence type="ECO:0000313" key="5">
    <source>
        <dbReference type="Proteomes" id="UP000663827"/>
    </source>
</evidence>
<evidence type="ECO:0000256" key="3">
    <source>
        <dbReference type="PROSITE-ProRule" id="PRU00221"/>
    </source>
</evidence>
<reference evidence="4" key="1">
    <citation type="submission" date="2021-01" db="EMBL/GenBank/DDBJ databases">
        <authorList>
            <person name="Kaushik A."/>
        </authorList>
    </citation>
    <scope>NUCLEOTIDE SEQUENCE</scope>
    <source>
        <strain evidence="4">AG5</strain>
    </source>
</reference>
<dbReference type="PANTHER" id="PTHR22847">
    <property type="entry name" value="WD40 REPEAT PROTEIN"/>
    <property type="match status" value="1"/>
</dbReference>
<dbReference type="Pfam" id="PF00400">
    <property type="entry name" value="WD40"/>
    <property type="match status" value="6"/>
</dbReference>
<name>A0A8H3DUS3_9AGAM</name>
<dbReference type="Proteomes" id="UP000663827">
    <property type="component" value="Unassembled WGS sequence"/>
</dbReference>
<dbReference type="PROSITE" id="PS50294">
    <property type="entry name" value="WD_REPEATS_REGION"/>
    <property type="match status" value="5"/>
</dbReference>
<dbReference type="PROSITE" id="PS50082">
    <property type="entry name" value="WD_REPEATS_2"/>
    <property type="match status" value="6"/>
</dbReference>
<feature type="repeat" description="WD" evidence="3">
    <location>
        <begin position="688"/>
        <end position="729"/>
    </location>
</feature>
<sequence length="838" mass="93224">MEVNVSWVDARVVLHELDGGEVQADITTYLEAELTPVSPSRSEIMELVNRAGVLFIYAATVVRYVGRDNFKGNPRARLQTMLDNSKQKSKAQTKDIDQLYQFILEAATNNDELEESELEDMKLVLHTVVCAKAPLTVAALNALLNLDDIERVNAALRPLWSVLHVMGQEMTVTTLHGSFPDYLMDPRRSGETMWHCNAAAHHYMLAERCFQRISDARPQFNICRLESSYLNDNEVKDLDMRLERFIPIELRYACRYWSAHLNGSDSTVVSPLITLLEQFLTNNLLLWFEVMNLTQCLDPVPGELSAMSVWARRRGATQELIHLVQDAWRFATTIFSSRVAQSTPHIYVSMLPFLPSQSPIRKQYSHHMHGMIGVEGAARDRRKRRLGGWSFRSSKCAAFSLDSTLVAIGLEYSHTLISLVDVSSGRLVCEMSHSDLAIIQCLAFSPDGTRVASGTYAYDAAIWVWDVRSGQPTLGPLTGHAEFISSLVYSHGGSYIISGSYNRTIRIWDATSGSLVLGPLLGHTNSIIAIAISPDDTKIVSGSRDRTVRVWDIQHGTLAFNPIAGHTAEVTSVAVSPNGKLIVTGSNDCTVRVWDIQTATTEKQKGRAIKFSVDGMTLFTGWSNGVVQMWNLKTGELVSSIQPKVDCMVSALGFSADGLYNAVSQSSHHNPTLHQRITQIGEPTPGAFKGHTDYITFVQYSPDDTCIVSGSYDKTVHIWDAQAGTSIFGPLEGHTNWVNSVVYSTDGTFVASASDDTTIRIWDTSTQPESPQPPGWVLNIDGWVTDEQSRRMIWVPPDLHRFLILPRNTMLLSCDGYVRLNCDRALVGEAWVDCWKDT</sequence>
<feature type="repeat" description="WD" evidence="3">
    <location>
        <begin position="731"/>
        <end position="772"/>
    </location>
</feature>
<organism evidence="4 5">
    <name type="scientific">Rhizoctonia solani</name>
    <dbReference type="NCBI Taxonomy" id="456999"/>
    <lineage>
        <taxon>Eukaryota</taxon>
        <taxon>Fungi</taxon>
        <taxon>Dikarya</taxon>
        <taxon>Basidiomycota</taxon>
        <taxon>Agaricomycotina</taxon>
        <taxon>Agaricomycetes</taxon>
        <taxon>Cantharellales</taxon>
        <taxon>Ceratobasidiaceae</taxon>
        <taxon>Rhizoctonia</taxon>
    </lineage>
</organism>
<dbReference type="PROSITE" id="PS00678">
    <property type="entry name" value="WD_REPEATS_1"/>
    <property type="match status" value="5"/>
</dbReference>
<dbReference type="AlphaFoldDB" id="A0A8H3DUS3"/>
<comment type="caution">
    <text evidence="4">The sequence shown here is derived from an EMBL/GenBank/DDBJ whole genome shotgun (WGS) entry which is preliminary data.</text>
</comment>
<feature type="repeat" description="WD" evidence="3">
    <location>
        <begin position="608"/>
        <end position="640"/>
    </location>
</feature>
<keyword evidence="2" id="KW-0677">Repeat</keyword>
<dbReference type="InterPro" id="IPR015943">
    <property type="entry name" value="WD40/YVTN_repeat-like_dom_sf"/>
</dbReference>
<dbReference type="SUPFAM" id="SSF50998">
    <property type="entry name" value="Quinoprotein alcohol dehydrogenase-like"/>
    <property type="match status" value="1"/>
</dbReference>
<evidence type="ECO:0000256" key="2">
    <source>
        <dbReference type="ARBA" id="ARBA00022737"/>
    </source>
</evidence>
<feature type="repeat" description="WD" evidence="3">
    <location>
        <begin position="477"/>
        <end position="518"/>
    </location>
</feature>
<evidence type="ECO:0000313" key="4">
    <source>
        <dbReference type="EMBL" id="CAE7116714.1"/>
    </source>
</evidence>
<accession>A0A8H3DUS3</accession>
<dbReference type="PRINTS" id="PR00320">
    <property type="entry name" value="GPROTEINBRPT"/>
</dbReference>
<dbReference type="Gene3D" id="2.130.10.10">
    <property type="entry name" value="YVTN repeat-like/Quinoprotein amine dehydrogenase"/>
    <property type="match status" value="4"/>
</dbReference>
<dbReference type="InterPro" id="IPR019775">
    <property type="entry name" value="WD40_repeat_CS"/>
</dbReference>
<feature type="repeat" description="WD" evidence="3">
    <location>
        <begin position="563"/>
        <end position="604"/>
    </location>
</feature>
<dbReference type="InterPro" id="IPR001680">
    <property type="entry name" value="WD40_rpt"/>
</dbReference>